<dbReference type="Gene3D" id="3.60.20.10">
    <property type="entry name" value="Glutamine Phosphoribosylpyrophosphate, subunit 1, domain 1"/>
    <property type="match status" value="1"/>
</dbReference>
<keyword evidence="3" id="KW-0865">Zymogen</keyword>
<reference evidence="5" key="1">
    <citation type="journal article" date="2019" name="Int. J. Syst. Evol. Microbiol.">
        <title>The Global Catalogue of Microorganisms (GCM) 10K type strain sequencing project: providing services to taxonomists for standard genome sequencing and annotation.</title>
        <authorList>
            <consortium name="The Broad Institute Genomics Platform"/>
            <consortium name="The Broad Institute Genome Sequencing Center for Infectious Disease"/>
            <person name="Wu L."/>
            <person name="Ma J."/>
        </authorList>
    </citation>
    <scope>NUCLEOTIDE SEQUENCE [LARGE SCALE GENOMIC DNA]</scope>
    <source>
        <strain evidence="5">KCTC 52042</strain>
    </source>
</reference>
<dbReference type="Pfam" id="PF01804">
    <property type="entry name" value="Penicil_amidase"/>
    <property type="match status" value="1"/>
</dbReference>
<dbReference type="InterPro" id="IPR043146">
    <property type="entry name" value="Penicillin_amidase_N_B-knob"/>
</dbReference>
<dbReference type="InterPro" id="IPR023343">
    <property type="entry name" value="Penicillin_amidase_dom1"/>
</dbReference>
<comment type="caution">
    <text evidence="4">The sequence shown here is derived from an EMBL/GenBank/DDBJ whole genome shotgun (WGS) entry which is preliminary data.</text>
</comment>
<name>A0ABW5JG69_9BACT</name>
<evidence type="ECO:0000256" key="2">
    <source>
        <dbReference type="ARBA" id="ARBA00022801"/>
    </source>
</evidence>
<dbReference type="InterPro" id="IPR002692">
    <property type="entry name" value="S45"/>
</dbReference>
<gene>
    <name evidence="4" type="ORF">ACFSVN_01030</name>
</gene>
<evidence type="ECO:0000313" key="4">
    <source>
        <dbReference type="EMBL" id="MFD2531024.1"/>
    </source>
</evidence>
<organism evidence="4 5">
    <name type="scientific">Gracilimonas halophila</name>
    <dbReference type="NCBI Taxonomy" id="1834464"/>
    <lineage>
        <taxon>Bacteria</taxon>
        <taxon>Pseudomonadati</taxon>
        <taxon>Balneolota</taxon>
        <taxon>Balneolia</taxon>
        <taxon>Balneolales</taxon>
        <taxon>Balneolaceae</taxon>
        <taxon>Gracilimonas</taxon>
    </lineage>
</organism>
<dbReference type="InterPro" id="IPR043147">
    <property type="entry name" value="Penicillin_amidase_A-knob"/>
</dbReference>
<dbReference type="PANTHER" id="PTHR34218">
    <property type="entry name" value="PEPTIDASE S45 PENICILLIN AMIDASE"/>
    <property type="match status" value="1"/>
</dbReference>
<keyword evidence="5" id="KW-1185">Reference proteome</keyword>
<sequence length="805" mass="91823">MQVAKASISGIILLTLIFALNTKFGAVPPLGKFFDPDAGFWANAETSTPESQELNIPGLQDEVRVYFDERNVPHIYAENEHDLFMAQGYIVARDRLFQMEMQTYDAAGRLAEVVGPALINRDLNTRRLGMVYGAEKAFEEIRKDPEMLAAVQAYADGVNAWIDQLSPAEYPLEYKVLNFTPEKWHAAKTAYLLKNMTRMLAGRHNDVRTSNTIQYFGEDFVEKYFTQKPELNDPIIPPSREWDFEANVPEKPDSLFVPSVSKVIDPFPHQEGIGSNNWVVSGDKTASGYPILANDPHLGLTLPSIWYEMQLSAPGYNSYGVTLQGSPAIIIGFNEQTAWGTTNVGSDVMDWYEIQFRDETKQQYWHDGQWKPTTSRIEEVKVRGGETVLDTVIYTHHGPVFEVDPAVGEGEPVYHALKWIAHEPSNDLRTFYQFNKMANYEDYEEAVSHYTAPAQNFVFADTAGDIGLWVSGKLPRKWEFQGRTVSDGTDPRYDWQGWIPSEQNPHIKNPERGFVSSANQESAAPDYPYYLDDDFAPYERGRRINDLLTEMEDITPQDMQRMQMDNFAYNASTIIPEMIAWTNSDELSDKEMEVLDMMRDWDFMMEAELIQPTVYLTWRNRFYRAVFDDEYNATDASLRYPSRDIFVEVIKEDPEMTFMDDINTPEIESVEDIVTRTFKEVVTSLVDYYGEDLENWKWGYDIDNDLNHIANIPGFGAQNLFSSGAAEAVNAVRGTHGPSWRMVVELGPEVKGWGVYPGGQSGNPGSPNYDDMVEDWRTGELFGLNFLREEPEEYEYILKLSGSEG</sequence>
<evidence type="ECO:0000256" key="1">
    <source>
        <dbReference type="ARBA" id="ARBA00006586"/>
    </source>
</evidence>
<dbReference type="Gene3D" id="2.30.120.10">
    <property type="match status" value="1"/>
</dbReference>
<comment type="similarity">
    <text evidence="1">Belongs to the peptidase S45 family.</text>
</comment>
<dbReference type="CDD" id="cd03747">
    <property type="entry name" value="Ntn_PGA_like"/>
    <property type="match status" value="1"/>
</dbReference>
<protein>
    <submittedName>
        <fullName evidence="4">Penicillin acylase family protein</fullName>
    </submittedName>
</protein>
<dbReference type="Proteomes" id="UP001597460">
    <property type="component" value="Unassembled WGS sequence"/>
</dbReference>
<keyword evidence="2" id="KW-0378">Hydrolase</keyword>
<dbReference type="PIRSF" id="PIRSF001227">
    <property type="entry name" value="Pen_acylase"/>
    <property type="match status" value="1"/>
</dbReference>
<dbReference type="PANTHER" id="PTHR34218:SF4">
    <property type="entry name" value="ACYL-HOMOSERINE LACTONE ACYLASE QUIP"/>
    <property type="match status" value="1"/>
</dbReference>
<dbReference type="InterPro" id="IPR029055">
    <property type="entry name" value="Ntn_hydrolases_N"/>
</dbReference>
<dbReference type="InterPro" id="IPR014395">
    <property type="entry name" value="Pen/GL7ACA/AHL_acylase"/>
</dbReference>
<dbReference type="RefSeq" id="WP_390297275.1">
    <property type="nucleotide sequence ID" value="NZ_JBHULI010000001.1"/>
</dbReference>
<dbReference type="Gene3D" id="1.10.1400.10">
    <property type="match status" value="1"/>
</dbReference>
<evidence type="ECO:0000313" key="5">
    <source>
        <dbReference type="Proteomes" id="UP001597460"/>
    </source>
</evidence>
<proteinExistence type="inferred from homology"/>
<accession>A0ABW5JG69</accession>
<dbReference type="SUPFAM" id="SSF56235">
    <property type="entry name" value="N-terminal nucleophile aminohydrolases (Ntn hydrolases)"/>
    <property type="match status" value="1"/>
</dbReference>
<evidence type="ECO:0000256" key="3">
    <source>
        <dbReference type="ARBA" id="ARBA00023145"/>
    </source>
</evidence>
<dbReference type="EMBL" id="JBHULI010000001">
    <property type="protein sequence ID" value="MFD2531024.1"/>
    <property type="molecule type" value="Genomic_DNA"/>
</dbReference>
<dbReference type="Gene3D" id="1.10.439.10">
    <property type="entry name" value="Penicillin Amidohydrolase, domain 1"/>
    <property type="match status" value="1"/>
</dbReference>